<dbReference type="GO" id="GO:0006508">
    <property type="term" value="P:proteolysis"/>
    <property type="evidence" value="ECO:0007669"/>
    <property type="project" value="InterPro"/>
</dbReference>
<keyword evidence="1" id="KW-1015">Disulfide bond</keyword>
<reference evidence="4" key="1">
    <citation type="submission" date="2023-11" db="EMBL/GenBank/DDBJ databases">
        <title>Genome assemblies of two species of porcelain crab, Petrolisthes cinctipes and Petrolisthes manimaculis (Anomura: Porcellanidae).</title>
        <authorList>
            <person name="Angst P."/>
        </authorList>
    </citation>
    <scope>NUCLEOTIDE SEQUENCE</scope>
    <source>
        <strain evidence="4">PB745_02</strain>
        <tissue evidence="4">Gill</tissue>
    </source>
</reference>
<feature type="domain" description="Peptidase S1" evidence="2">
    <location>
        <begin position="131"/>
        <end position="223"/>
    </location>
</feature>
<gene>
    <name evidence="4" type="ORF">Pmani_006767</name>
</gene>
<dbReference type="Gene3D" id="2.40.10.10">
    <property type="entry name" value="Trypsin-like serine proteases"/>
    <property type="match status" value="1"/>
</dbReference>
<evidence type="ECO:0008006" key="6">
    <source>
        <dbReference type="Google" id="ProtNLM"/>
    </source>
</evidence>
<dbReference type="Proteomes" id="UP001292094">
    <property type="component" value="Unassembled WGS sequence"/>
</dbReference>
<sequence length="245" mass="26780">MVEGRVLVGVGVVRCLCTHTSSTTTTLPIPDEGVSFQEEEEEDLRVPCGAHSVPRGACLTFTSPDFPANYPPNYTCQWKFKAVREGEVKLSCDWFHLARDRGDFLSVKATTSGHFVRLGPMSGGEGLVLPSNVTVTVGAHSLNPEGPGGGYRVHATRVIIHPRMALTHDVALIQLERALTLSQTVWPVCLAPRSWASDDFLNTTLTAIGWGKTETGKARGEVLERWKNNWISGKGKYGRGYGKRC</sequence>
<evidence type="ECO:0000313" key="5">
    <source>
        <dbReference type="Proteomes" id="UP001292094"/>
    </source>
</evidence>
<evidence type="ECO:0000259" key="2">
    <source>
        <dbReference type="Pfam" id="PF00089"/>
    </source>
</evidence>
<protein>
    <recommendedName>
        <fullName evidence="6">CUB domain-containing protein</fullName>
    </recommendedName>
</protein>
<name>A0AAE1UG52_9EUCA</name>
<dbReference type="Gene3D" id="2.60.120.290">
    <property type="entry name" value="Spermadhesin, CUB domain"/>
    <property type="match status" value="1"/>
</dbReference>
<dbReference type="Pfam" id="PF00431">
    <property type="entry name" value="CUB"/>
    <property type="match status" value="1"/>
</dbReference>
<dbReference type="EMBL" id="JAWZYT010000517">
    <property type="protein sequence ID" value="KAK4322427.1"/>
    <property type="molecule type" value="Genomic_DNA"/>
</dbReference>
<dbReference type="SUPFAM" id="SSF49854">
    <property type="entry name" value="Spermadhesin, CUB domain"/>
    <property type="match status" value="1"/>
</dbReference>
<feature type="domain" description="CUB" evidence="3">
    <location>
        <begin position="58"/>
        <end position="123"/>
    </location>
</feature>
<proteinExistence type="predicted"/>
<dbReference type="Pfam" id="PF00089">
    <property type="entry name" value="Trypsin"/>
    <property type="match status" value="1"/>
</dbReference>
<evidence type="ECO:0000259" key="3">
    <source>
        <dbReference type="Pfam" id="PF00431"/>
    </source>
</evidence>
<dbReference type="AlphaFoldDB" id="A0AAE1UG52"/>
<dbReference type="PANTHER" id="PTHR24252">
    <property type="entry name" value="ACROSIN-RELATED"/>
    <property type="match status" value="1"/>
</dbReference>
<dbReference type="PANTHER" id="PTHR24252:SF7">
    <property type="entry name" value="HYALIN"/>
    <property type="match status" value="1"/>
</dbReference>
<dbReference type="InterPro" id="IPR043504">
    <property type="entry name" value="Peptidase_S1_PA_chymotrypsin"/>
</dbReference>
<organism evidence="4 5">
    <name type="scientific">Petrolisthes manimaculis</name>
    <dbReference type="NCBI Taxonomy" id="1843537"/>
    <lineage>
        <taxon>Eukaryota</taxon>
        <taxon>Metazoa</taxon>
        <taxon>Ecdysozoa</taxon>
        <taxon>Arthropoda</taxon>
        <taxon>Crustacea</taxon>
        <taxon>Multicrustacea</taxon>
        <taxon>Malacostraca</taxon>
        <taxon>Eumalacostraca</taxon>
        <taxon>Eucarida</taxon>
        <taxon>Decapoda</taxon>
        <taxon>Pleocyemata</taxon>
        <taxon>Anomura</taxon>
        <taxon>Galatheoidea</taxon>
        <taxon>Porcellanidae</taxon>
        <taxon>Petrolisthes</taxon>
    </lineage>
</organism>
<dbReference type="InterPro" id="IPR000859">
    <property type="entry name" value="CUB_dom"/>
</dbReference>
<dbReference type="InterPro" id="IPR009003">
    <property type="entry name" value="Peptidase_S1_PA"/>
</dbReference>
<keyword evidence="5" id="KW-1185">Reference proteome</keyword>
<evidence type="ECO:0000313" key="4">
    <source>
        <dbReference type="EMBL" id="KAK4322427.1"/>
    </source>
</evidence>
<dbReference type="InterPro" id="IPR001254">
    <property type="entry name" value="Trypsin_dom"/>
</dbReference>
<comment type="caution">
    <text evidence="4">The sequence shown here is derived from an EMBL/GenBank/DDBJ whole genome shotgun (WGS) entry which is preliminary data.</text>
</comment>
<dbReference type="InterPro" id="IPR035914">
    <property type="entry name" value="Sperma_CUB_dom_sf"/>
</dbReference>
<dbReference type="SUPFAM" id="SSF50494">
    <property type="entry name" value="Trypsin-like serine proteases"/>
    <property type="match status" value="1"/>
</dbReference>
<dbReference type="GO" id="GO:0004252">
    <property type="term" value="F:serine-type endopeptidase activity"/>
    <property type="evidence" value="ECO:0007669"/>
    <property type="project" value="InterPro"/>
</dbReference>
<evidence type="ECO:0000256" key="1">
    <source>
        <dbReference type="ARBA" id="ARBA00023157"/>
    </source>
</evidence>
<accession>A0AAE1UG52</accession>